<evidence type="ECO:0000313" key="2">
    <source>
        <dbReference type="Proteomes" id="UP000789525"/>
    </source>
</evidence>
<name>A0ACA9QE13_9GLOM</name>
<dbReference type="EMBL" id="CAJVPT010048086">
    <property type="protein sequence ID" value="CAG8741365.1"/>
    <property type="molecule type" value="Genomic_DNA"/>
</dbReference>
<protein>
    <submittedName>
        <fullName evidence="1">5047_t:CDS:1</fullName>
    </submittedName>
</protein>
<gene>
    <name evidence="1" type="ORF">ACOLOM_LOCUS12192</name>
</gene>
<proteinExistence type="predicted"/>
<dbReference type="Proteomes" id="UP000789525">
    <property type="component" value="Unassembled WGS sequence"/>
</dbReference>
<sequence length="277" mass="31399">YRKVGEDDDKALLHNWWDAFIKGQVYCRIESAVLKFQLENGSTTHKDSRQCLASTNYLDNDGVAKLICTIPWHSINRKRSASAVETDSPEGPTMKRPRLDTIPGIKLAKLQQLVSQFSQQSNDWEKFAPDGFIKEMTLRYNQIMGLTAETVEEFIKGGGLEQCNNALRYYGDKLRNPFVPTSLEDKERGQEAYEQMDKYVNDFVSLLTDERALWQSFPVSQPDSSSDECNAFSIGRRHRPTTFNGQRFVRGTPASGKSTLAQLLALHIKNIEGVNPI</sequence>
<comment type="caution">
    <text evidence="1">The sequence shown here is derived from an EMBL/GenBank/DDBJ whole genome shotgun (WGS) entry which is preliminary data.</text>
</comment>
<accession>A0ACA9QE13</accession>
<reference evidence="1" key="1">
    <citation type="submission" date="2021-06" db="EMBL/GenBank/DDBJ databases">
        <authorList>
            <person name="Kallberg Y."/>
            <person name="Tangrot J."/>
            <person name="Rosling A."/>
        </authorList>
    </citation>
    <scope>NUCLEOTIDE SEQUENCE</scope>
    <source>
        <strain evidence="1">CL356</strain>
    </source>
</reference>
<feature type="non-terminal residue" evidence="1">
    <location>
        <position position="1"/>
    </location>
</feature>
<evidence type="ECO:0000313" key="1">
    <source>
        <dbReference type="EMBL" id="CAG8741365.1"/>
    </source>
</evidence>
<feature type="non-terminal residue" evidence="1">
    <location>
        <position position="277"/>
    </location>
</feature>
<organism evidence="1 2">
    <name type="scientific">Acaulospora colombiana</name>
    <dbReference type="NCBI Taxonomy" id="27376"/>
    <lineage>
        <taxon>Eukaryota</taxon>
        <taxon>Fungi</taxon>
        <taxon>Fungi incertae sedis</taxon>
        <taxon>Mucoromycota</taxon>
        <taxon>Glomeromycotina</taxon>
        <taxon>Glomeromycetes</taxon>
        <taxon>Diversisporales</taxon>
        <taxon>Acaulosporaceae</taxon>
        <taxon>Acaulospora</taxon>
    </lineage>
</organism>
<keyword evidence="2" id="KW-1185">Reference proteome</keyword>